<dbReference type="InterPro" id="IPR004843">
    <property type="entry name" value="Calcineurin-like_PHP"/>
</dbReference>
<feature type="domain" description="Calcineurin-like phosphoesterase" evidence="2">
    <location>
        <begin position="213"/>
        <end position="458"/>
    </location>
</feature>
<reference evidence="3 4" key="1">
    <citation type="submission" date="2015-01" db="EMBL/GenBank/DDBJ databases">
        <title>The Genome Sequence of Ochroconis gallopava CBS43764.</title>
        <authorList>
            <consortium name="The Broad Institute Genomics Platform"/>
            <person name="Cuomo C."/>
            <person name="de Hoog S."/>
            <person name="Gorbushina A."/>
            <person name="Stielow B."/>
            <person name="Teixiera M."/>
            <person name="Abouelleil A."/>
            <person name="Chapman S.B."/>
            <person name="Priest M."/>
            <person name="Young S.K."/>
            <person name="Wortman J."/>
            <person name="Nusbaum C."/>
            <person name="Birren B."/>
        </authorList>
    </citation>
    <scope>NUCLEOTIDE SEQUENCE [LARGE SCALE GENOMIC DNA]</scope>
    <source>
        <strain evidence="3 4">CBS 43764</strain>
    </source>
</reference>
<dbReference type="PANTHER" id="PTHR32440:SF0">
    <property type="entry name" value="PHOSPHATASE DCR2-RELATED"/>
    <property type="match status" value="1"/>
</dbReference>
<dbReference type="GO" id="GO:0004721">
    <property type="term" value="F:phosphoprotein phosphatase activity"/>
    <property type="evidence" value="ECO:0007669"/>
    <property type="project" value="TreeGrafter"/>
</dbReference>
<evidence type="ECO:0000313" key="4">
    <source>
        <dbReference type="Proteomes" id="UP000053259"/>
    </source>
</evidence>
<dbReference type="STRING" id="253628.A0A0D1XK40"/>
<protein>
    <recommendedName>
        <fullName evidence="2">Calcineurin-like phosphoesterase domain-containing protein</fullName>
    </recommendedName>
</protein>
<dbReference type="InParanoid" id="A0A0D1XK40"/>
<gene>
    <name evidence="3" type="ORF">PV09_06139</name>
</gene>
<name>A0A0D1XK40_9PEZI</name>
<sequence length="588" mass="65820">MTRRIVRTSSQLGFLVLLLVFLVYLLDTRYRVLPSAIHTHLPAHHPGLVVTDITVKTCSFSSCKLDPAVWHRIEKDLFLKSGWITKSYVHIQRKKEEDLKPEDKVVMDVKVGRLDPGKQDGAENGELWEKRPAGLWIKRSGKRQDSDSKDVVTAVDVLFGADAVEPRPGWSIREQALLLDYPRDAPEARITIRRGSPKKIDTPVPRVRKDGKFKIMQLADLHLSTGLGTCRDAVPPSPDGKCEADPRTLSFVERLLDQEKPDFVVLSGDQVNGETAPDAQSAIFKFVDILASRKIPYAAIYGNHDDEGSLSRQATADLLQTLPYSMTQSGPNTIPGVGNYYIRVLSHTGHHAALTMFFLDTHSYSPDEHKYKGYDWIKPEQIQWFKAAAESLKADNKKYSHIHLDMAFIHIPLPEYRDGGVLVGERREPPTSPGYNSGFRDALVEMGVPVVSCGHDHANDYCLLSEKQGQFDLPERRKRAPPPAAEDSFPPGDANKDAETGDSTDAPVQENKPTPAQRKKDDKIWLCYGGGVGFGGYGGWNGYIRRVRFFELDANEAKIRTWKRVEYGDVASRIDEQVIVDAGKVVRN</sequence>
<dbReference type="InterPro" id="IPR029052">
    <property type="entry name" value="Metallo-depent_PP-like"/>
</dbReference>
<dbReference type="HOGENOM" id="CLU_019692_4_1_1"/>
<dbReference type="EMBL" id="KN847548">
    <property type="protein sequence ID" value="KIW02701.1"/>
    <property type="molecule type" value="Genomic_DNA"/>
</dbReference>
<dbReference type="VEuPathDB" id="FungiDB:PV09_06139"/>
<dbReference type="SUPFAM" id="SSF56300">
    <property type="entry name" value="Metallo-dependent phosphatases"/>
    <property type="match status" value="1"/>
</dbReference>
<dbReference type="Proteomes" id="UP000053259">
    <property type="component" value="Unassembled WGS sequence"/>
</dbReference>
<dbReference type="FunCoup" id="A0A0D1XK40">
    <property type="interactions" value="50"/>
</dbReference>
<feature type="region of interest" description="Disordered" evidence="1">
    <location>
        <begin position="472"/>
        <end position="520"/>
    </location>
</feature>
<keyword evidence="4" id="KW-1185">Reference proteome</keyword>
<dbReference type="CDD" id="cd07383">
    <property type="entry name" value="MPP_Dcr2"/>
    <property type="match status" value="1"/>
</dbReference>
<dbReference type="Pfam" id="PF00149">
    <property type="entry name" value="Metallophos"/>
    <property type="match status" value="1"/>
</dbReference>
<evidence type="ECO:0000259" key="2">
    <source>
        <dbReference type="Pfam" id="PF00149"/>
    </source>
</evidence>
<dbReference type="AlphaFoldDB" id="A0A0D1XK40"/>
<dbReference type="FunFam" id="3.60.21.10:FF:000054">
    <property type="entry name" value="DCR2p Phosphoesterase"/>
    <property type="match status" value="1"/>
</dbReference>
<organism evidence="3 4">
    <name type="scientific">Verruconis gallopava</name>
    <dbReference type="NCBI Taxonomy" id="253628"/>
    <lineage>
        <taxon>Eukaryota</taxon>
        <taxon>Fungi</taxon>
        <taxon>Dikarya</taxon>
        <taxon>Ascomycota</taxon>
        <taxon>Pezizomycotina</taxon>
        <taxon>Dothideomycetes</taxon>
        <taxon>Pleosporomycetidae</taxon>
        <taxon>Venturiales</taxon>
        <taxon>Sympoventuriaceae</taxon>
        <taxon>Verruconis</taxon>
    </lineage>
</organism>
<dbReference type="Gene3D" id="3.60.21.10">
    <property type="match status" value="1"/>
</dbReference>
<proteinExistence type="predicted"/>
<evidence type="ECO:0000313" key="3">
    <source>
        <dbReference type="EMBL" id="KIW02701.1"/>
    </source>
</evidence>
<dbReference type="PANTHER" id="PTHR32440">
    <property type="entry name" value="PHOSPHATASE DCR2-RELATED-RELATED"/>
    <property type="match status" value="1"/>
</dbReference>
<evidence type="ECO:0000256" key="1">
    <source>
        <dbReference type="SAM" id="MobiDB-lite"/>
    </source>
</evidence>
<dbReference type="RefSeq" id="XP_016212570.1">
    <property type="nucleotide sequence ID" value="XM_016359734.1"/>
</dbReference>
<dbReference type="GO" id="GO:0005737">
    <property type="term" value="C:cytoplasm"/>
    <property type="evidence" value="ECO:0007669"/>
    <property type="project" value="TreeGrafter"/>
</dbReference>
<dbReference type="OrthoDB" id="783096at2759"/>
<dbReference type="GeneID" id="27314112"/>
<accession>A0A0D1XK40</accession>